<dbReference type="PANTHER" id="PTHR35505:SF5">
    <property type="entry name" value="SUBSTRATE CARRIER FAMILY PROTEIN"/>
    <property type="match status" value="1"/>
</dbReference>
<keyword evidence="3" id="KW-1185">Reference proteome</keyword>
<dbReference type="Proteomes" id="UP001190926">
    <property type="component" value="Unassembled WGS sequence"/>
</dbReference>
<evidence type="ECO:0000313" key="2">
    <source>
        <dbReference type="EMBL" id="KAH6826783.1"/>
    </source>
</evidence>
<evidence type="ECO:0000256" key="1">
    <source>
        <dbReference type="SAM" id="MobiDB-lite"/>
    </source>
</evidence>
<comment type="caution">
    <text evidence="2">The sequence shown here is derived from an EMBL/GenBank/DDBJ whole genome shotgun (WGS) entry which is preliminary data.</text>
</comment>
<reference evidence="2 3" key="1">
    <citation type="journal article" date="2021" name="Nat. Commun.">
        <title>Incipient diploidization of the medicinal plant Perilla within 10,000 years.</title>
        <authorList>
            <person name="Zhang Y."/>
            <person name="Shen Q."/>
            <person name="Leng L."/>
            <person name="Zhang D."/>
            <person name="Chen S."/>
            <person name="Shi Y."/>
            <person name="Ning Z."/>
            <person name="Chen S."/>
        </authorList>
    </citation>
    <scope>NUCLEOTIDE SEQUENCE [LARGE SCALE GENOMIC DNA]</scope>
    <source>
        <strain evidence="3">cv. PC099</strain>
    </source>
</reference>
<feature type="compositionally biased region" description="Basic residues" evidence="1">
    <location>
        <begin position="478"/>
        <end position="492"/>
    </location>
</feature>
<gene>
    <name evidence="2" type="ORF">C2S53_011014</name>
</gene>
<organism evidence="2 3">
    <name type="scientific">Perilla frutescens var. hirtella</name>
    <name type="common">Perilla citriodora</name>
    <name type="synonym">Perilla setoyensis</name>
    <dbReference type="NCBI Taxonomy" id="608512"/>
    <lineage>
        <taxon>Eukaryota</taxon>
        <taxon>Viridiplantae</taxon>
        <taxon>Streptophyta</taxon>
        <taxon>Embryophyta</taxon>
        <taxon>Tracheophyta</taxon>
        <taxon>Spermatophyta</taxon>
        <taxon>Magnoliopsida</taxon>
        <taxon>eudicotyledons</taxon>
        <taxon>Gunneridae</taxon>
        <taxon>Pentapetalae</taxon>
        <taxon>asterids</taxon>
        <taxon>lamiids</taxon>
        <taxon>Lamiales</taxon>
        <taxon>Lamiaceae</taxon>
        <taxon>Nepetoideae</taxon>
        <taxon>Elsholtzieae</taxon>
        <taxon>Perilla</taxon>
    </lineage>
</organism>
<name>A0AAD4J406_PERFH</name>
<evidence type="ECO:0000313" key="3">
    <source>
        <dbReference type="Proteomes" id="UP001190926"/>
    </source>
</evidence>
<protein>
    <submittedName>
        <fullName evidence="2">Uncharacterized protein</fullName>
    </submittedName>
</protein>
<accession>A0AAD4J406</accession>
<dbReference type="PANTHER" id="PTHR35505">
    <property type="entry name" value="OS01G0600300 PROTEIN"/>
    <property type="match status" value="1"/>
</dbReference>
<feature type="compositionally biased region" description="Acidic residues" evidence="1">
    <location>
        <begin position="442"/>
        <end position="454"/>
    </location>
</feature>
<sequence>MASTLNAPKSDNLRHFIGKNYEISLDQSIKSLLTSLRNSNFQKSTNFVSKFQEFAQSRPDPPLESVWVYAALTFNAQKTEPFSRLSEISDLFQLIVSCSASCNSIKSIALVAPVIYNLHKFVLDLNGFDLGSKKERKLRGEIKSLVDSVLGYINVCCNGFDQRFDELEGLITPLGDLISIWLVSNEVQDMNAESMRVFFPLLSNDIVNRVTVEGCEMIDLAGFVIAEAFLLKLCWKIREEGFGEKVQNELRYWIVGSITGLRSSYFYVTLLRMLLEPVLPISSLVNLEHQDDLRKVLFDALLLVEYSFLSPESVGKLPAKHGKHVIITKLIANHEAIESSREHRDHTKTIVYSDAFANSSLPSLIVKWIRNELGSELSTSEPVGTSPRAFIRWMLNIENKGIKIFDDDMSKFRSAFNSKEASEQEMEEGRKPDSDIFYMDYEGQEEGGSEEDEKTSEGMSAAFTAAARSMQSSEQGGRKRKTKGGKKRKQMKFVKYSITDHSLLTEGRSVLPRNDHSDGGSNLENPSSDED</sequence>
<dbReference type="AlphaFoldDB" id="A0AAD4J406"/>
<feature type="region of interest" description="Disordered" evidence="1">
    <location>
        <begin position="417"/>
        <end position="531"/>
    </location>
</feature>
<proteinExistence type="predicted"/>
<feature type="compositionally biased region" description="Polar residues" evidence="1">
    <location>
        <begin position="519"/>
        <end position="531"/>
    </location>
</feature>
<dbReference type="EMBL" id="SDAM02000159">
    <property type="protein sequence ID" value="KAH6826783.1"/>
    <property type="molecule type" value="Genomic_DNA"/>
</dbReference>